<name>A0A6J5NAD6_9CAUD</name>
<evidence type="ECO:0000313" key="1">
    <source>
        <dbReference type="EMBL" id="CAB4155026.1"/>
    </source>
</evidence>
<protein>
    <recommendedName>
        <fullName evidence="2">Helicase C-terminal domain-containing protein</fullName>
    </recommendedName>
</protein>
<gene>
    <name evidence="1" type="ORF">UFOVP649_60</name>
</gene>
<dbReference type="EMBL" id="LR796624">
    <property type="protein sequence ID" value="CAB4155026.1"/>
    <property type="molecule type" value="Genomic_DNA"/>
</dbReference>
<dbReference type="SUPFAM" id="SSF52540">
    <property type="entry name" value="P-loop containing nucleoside triphosphate hydrolases"/>
    <property type="match status" value="1"/>
</dbReference>
<organism evidence="1">
    <name type="scientific">uncultured Caudovirales phage</name>
    <dbReference type="NCBI Taxonomy" id="2100421"/>
    <lineage>
        <taxon>Viruses</taxon>
        <taxon>Duplodnaviria</taxon>
        <taxon>Heunggongvirae</taxon>
        <taxon>Uroviricota</taxon>
        <taxon>Caudoviricetes</taxon>
        <taxon>Peduoviridae</taxon>
        <taxon>Maltschvirus</taxon>
        <taxon>Maltschvirus maltsch</taxon>
    </lineage>
</organism>
<proteinExistence type="predicted"/>
<reference evidence="1" key="1">
    <citation type="submission" date="2020-04" db="EMBL/GenBank/DDBJ databases">
        <authorList>
            <person name="Chiriac C."/>
            <person name="Salcher M."/>
            <person name="Ghai R."/>
            <person name="Kavagutti S V."/>
        </authorList>
    </citation>
    <scope>NUCLEOTIDE SEQUENCE</scope>
</reference>
<dbReference type="InterPro" id="IPR027417">
    <property type="entry name" value="P-loop_NTPase"/>
</dbReference>
<accession>A0A6J5NAD6</accession>
<dbReference type="Gene3D" id="3.40.50.300">
    <property type="entry name" value="P-loop containing nucleotide triphosphate hydrolases"/>
    <property type="match status" value="1"/>
</dbReference>
<sequence>MSATPYRPDDDSAFGLPDVSVSYRDAVKEGAVKPLTCHSYDYRIDALEENGEVSSYTISTIVDRAGSDAPGKVEQIFRDMRWSPKYVSPLVEAPIERMMLHRIETGHNKLQVLVGAMCCSHAELICKQIKDHIDSLYPGQLTVDWVGTGSNGRSDRENKTIIKKFCPDKVDGMRRAEDIKLDILVHVGMAGEGLDTVFVSDVVHLNTASLNNSNRQENGRAARFLPGVTGVVHVDSSSDFHQFVGPNIELSFDYNNTQEAEDDGEQIIEHNPRTGLKELPDEPSIRIYDMECIRIIKSEVEVMAKAMIKIGNWSEDLLLDAAFVQQAENMYKQMKHKELEQGNDRSVVAQWKNTVNSTSGIVTKNAMEAIYGKKGRLPSSMAGEIKRKINTEKKKQLGAVDQDVALLKKHYQWLNALNQSLINGDVPQWLL</sequence>
<evidence type="ECO:0008006" key="2">
    <source>
        <dbReference type="Google" id="ProtNLM"/>
    </source>
</evidence>